<keyword evidence="1" id="KW-1133">Transmembrane helix</keyword>
<evidence type="ECO:0000313" key="2">
    <source>
        <dbReference type="EMBL" id="OIQ76513.1"/>
    </source>
</evidence>
<protein>
    <submittedName>
        <fullName evidence="2">Uncharacterized protein</fullName>
    </submittedName>
</protein>
<feature type="transmembrane region" description="Helical" evidence="1">
    <location>
        <begin position="337"/>
        <end position="359"/>
    </location>
</feature>
<keyword evidence="1" id="KW-0472">Membrane</keyword>
<feature type="transmembrane region" description="Helical" evidence="1">
    <location>
        <begin position="125"/>
        <end position="147"/>
    </location>
</feature>
<evidence type="ECO:0000256" key="1">
    <source>
        <dbReference type="SAM" id="Phobius"/>
    </source>
</evidence>
<comment type="caution">
    <text evidence="2">The sequence shown here is derived from an EMBL/GenBank/DDBJ whole genome shotgun (WGS) entry which is preliminary data.</text>
</comment>
<dbReference type="EMBL" id="MLJW01001847">
    <property type="protein sequence ID" value="OIQ76513.1"/>
    <property type="molecule type" value="Genomic_DNA"/>
</dbReference>
<feature type="transmembrane region" description="Helical" evidence="1">
    <location>
        <begin position="285"/>
        <end position="303"/>
    </location>
</feature>
<feature type="transmembrane region" description="Helical" evidence="1">
    <location>
        <begin position="391"/>
        <end position="414"/>
    </location>
</feature>
<feature type="transmembrane region" description="Helical" evidence="1">
    <location>
        <begin position="101"/>
        <end position="118"/>
    </location>
</feature>
<name>A0A1J5PYF8_9ZZZZ</name>
<organism evidence="2">
    <name type="scientific">mine drainage metagenome</name>
    <dbReference type="NCBI Taxonomy" id="410659"/>
    <lineage>
        <taxon>unclassified sequences</taxon>
        <taxon>metagenomes</taxon>
        <taxon>ecological metagenomes</taxon>
    </lineage>
</organism>
<accession>A0A1J5PYF8</accession>
<feature type="transmembrane region" description="Helical" evidence="1">
    <location>
        <begin position="75"/>
        <end position="95"/>
    </location>
</feature>
<dbReference type="AlphaFoldDB" id="A0A1J5PYF8"/>
<feature type="transmembrane region" description="Helical" evidence="1">
    <location>
        <begin position="309"/>
        <end position="325"/>
    </location>
</feature>
<feature type="transmembrane region" description="Helical" evidence="1">
    <location>
        <begin position="207"/>
        <end position="224"/>
    </location>
</feature>
<keyword evidence="1" id="KW-0812">Transmembrane</keyword>
<reference evidence="2" key="1">
    <citation type="submission" date="2016-10" db="EMBL/GenBank/DDBJ databases">
        <title>Sequence of Gallionella enrichment culture.</title>
        <authorList>
            <person name="Poehlein A."/>
            <person name="Muehling M."/>
            <person name="Daniel R."/>
        </authorList>
    </citation>
    <scope>NUCLEOTIDE SEQUENCE</scope>
</reference>
<gene>
    <name evidence="2" type="ORF">GALL_418020</name>
</gene>
<sequence length="462" mass="47229">MNCIVGLQLVAVAIRLRRRVVPAEVLGWAGTALITAGSARAGAVWLAASLLALCVVHTSLALVARARARAARQVIGALAGLGSWWAALAAGTWSTQSRVEVTALAWAVLALVLAAVAARSRLDRSWVLVWGTTAAVVSAGATAVVLLAPADEVRWPIVVALGCVAVGAAAGAAPVRASWLRDTSIGASLATLVVAWEVWRVPVPERIVALSVLTVGVSVATLLVRGRSRAWDRPLVDLGAGSAVLAVLLGLSGGSGEWALVPAIAAAAVQIATAGVILRRLSLQVLGPVLACIAWVLLMVDVGAQAPQWYTTAVGLALVAVVSLWRRDRRGQGGQGATPEIVALDLLGVAFLVGAPMVQAFTANVGHAFVATGVGLGVAMWGVGTRVRRRVAAGAVVILSSLAVTVAVPLVRVLPAWGGAGTWIALAVTGMGAVLGASMLERARDAVTVTRTRIGEWTAGWE</sequence>
<feature type="transmembrane region" description="Helical" evidence="1">
    <location>
        <begin position="153"/>
        <end position="173"/>
    </location>
</feature>
<proteinExistence type="predicted"/>
<feature type="transmembrane region" description="Helical" evidence="1">
    <location>
        <begin position="365"/>
        <end position="384"/>
    </location>
</feature>
<feature type="transmembrane region" description="Helical" evidence="1">
    <location>
        <begin position="236"/>
        <end position="253"/>
    </location>
</feature>
<feature type="transmembrane region" description="Helical" evidence="1">
    <location>
        <begin position="420"/>
        <end position="440"/>
    </location>
</feature>
<feature type="transmembrane region" description="Helical" evidence="1">
    <location>
        <begin position="43"/>
        <end position="63"/>
    </location>
</feature>